<gene>
    <name evidence="1" type="ORF">RRG08_056887</name>
</gene>
<accession>A0AAE0ZC95</accession>
<evidence type="ECO:0000313" key="2">
    <source>
        <dbReference type="Proteomes" id="UP001283361"/>
    </source>
</evidence>
<keyword evidence="2" id="KW-1185">Reference proteome</keyword>
<dbReference type="AlphaFoldDB" id="A0AAE0ZC95"/>
<comment type="caution">
    <text evidence="1">The sequence shown here is derived from an EMBL/GenBank/DDBJ whole genome shotgun (WGS) entry which is preliminary data.</text>
</comment>
<dbReference type="EMBL" id="JAWDGP010004194">
    <property type="protein sequence ID" value="KAK3766804.1"/>
    <property type="molecule type" value="Genomic_DNA"/>
</dbReference>
<name>A0AAE0ZC95_9GAST</name>
<reference evidence="1" key="1">
    <citation type="journal article" date="2023" name="G3 (Bethesda)">
        <title>A reference genome for the long-term kleptoplast-retaining sea slug Elysia crispata morphotype clarki.</title>
        <authorList>
            <person name="Eastman K.E."/>
            <person name="Pendleton A.L."/>
            <person name="Shaikh M.A."/>
            <person name="Suttiyut T."/>
            <person name="Ogas R."/>
            <person name="Tomko P."/>
            <person name="Gavelis G."/>
            <person name="Widhalm J.R."/>
            <person name="Wisecaver J.H."/>
        </authorList>
    </citation>
    <scope>NUCLEOTIDE SEQUENCE</scope>
    <source>
        <strain evidence="1">ECLA1</strain>
    </source>
</reference>
<proteinExistence type="predicted"/>
<dbReference type="Proteomes" id="UP001283361">
    <property type="component" value="Unassembled WGS sequence"/>
</dbReference>
<sequence length="179" mass="20181">MEKLGALCLSRHPPIQKKETSRVLYTQTESKGIREGTAYQDLTSFDRVEPRASDLPVPRRDSSLENRGSHWLIRGRLARRGLENTRSPKLRTARENFLTQFPAISSNQRCLSEAGAARLMVQGGIADRRGEQKIDATRNTPGTPALVLASPQNRRQFTLNIWAKPGHEFNSNRLKVYGD</sequence>
<protein>
    <submittedName>
        <fullName evidence="1">Uncharacterized protein</fullName>
    </submittedName>
</protein>
<organism evidence="1 2">
    <name type="scientific">Elysia crispata</name>
    <name type="common">lettuce slug</name>
    <dbReference type="NCBI Taxonomy" id="231223"/>
    <lineage>
        <taxon>Eukaryota</taxon>
        <taxon>Metazoa</taxon>
        <taxon>Spiralia</taxon>
        <taxon>Lophotrochozoa</taxon>
        <taxon>Mollusca</taxon>
        <taxon>Gastropoda</taxon>
        <taxon>Heterobranchia</taxon>
        <taxon>Euthyneura</taxon>
        <taxon>Panpulmonata</taxon>
        <taxon>Sacoglossa</taxon>
        <taxon>Placobranchoidea</taxon>
        <taxon>Plakobranchidae</taxon>
        <taxon>Elysia</taxon>
    </lineage>
</organism>
<evidence type="ECO:0000313" key="1">
    <source>
        <dbReference type="EMBL" id="KAK3766804.1"/>
    </source>
</evidence>